<dbReference type="OrthoDB" id="2003789at2"/>
<evidence type="ECO:0000313" key="2">
    <source>
        <dbReference type="Proteomes" id="UP000183047"/>
    </source>
</evidence>
<dbReference type="AlphaFoldDB" id="A0A1G5AB98"/>
<gene>
    <name evidence="1" type="ORF">SAMN02910451_00073</name>
</gene>
<organism evidence="1 2">
    <name type="scientific">Butyrivibrio hungatei</name>
    <dbReference type="NCBI Taxonomy" id="185008"/>
    <lineage>
        <taxon>Bacteria</taxon>
        <taxon>Bacillati</taxon>
        <taxon>Bacillota</taxon>
        <taxon>Clostridia</taxon>
        <taxon>Lachnospirales</taxon>
        <taxon>Lachnospiraceae</taxon>
        <taxon>Butyrivibrio</taxon>
    </lineage>
</organism>
<proteinExistence type="predicted"/>
<protein>
    <submittedName>
        <fullName evidence="1">Uncharacterized protein</fullName>
    </submittedName>
</protein>
<dbReference type="EMBL" id="FMUR01000003">
    <property type="protein sequence ID" value="SCX75180.1"/>
    <property type="molecule type" value="Genomic_DNA"/>
</dbReference>
<name>A0A1G5AB98_9FIRM</name>
<accession>A0A1G5AB98</accession>
<dbReference type="RefSeq" id="WP_074460955.1">
    <property type="nucleotide sequence ID" value="NZ_FMUR01000003.1"/>
</dbReference>
<sequence length="83" mass="9113">MLVLFGEGVIKDVCAVEVKPMDIGGGKIVGTQINFTLTSGDRLEYVYDQNIPIEKSGQRAIDFVRTLYDNGKADFSGEPVELM</sequence>
<reference evidence="2" key="1">
    <citation type="submission" date="2016-10" db="EMBL/GenBank/DDBJ databases">
        <authorList>
            <person name="Varghese N."/>
            <person name="Submissions S."/>
        </authorList>
    </citation>
    <scope>NUCLEOTIDE SEQUENCE [LARGE SCALE GENOMIC DNA]</scope>
    <source>
        <strain evidence="2">XBD2006</strain>
    </source>
</reference>
<keyword evidence="2" id="KW-1185">Reference proteome</keyword>
<evidence type="ECO:0000313" key="1">
    <source>
        <dbReference type="EMBL" id="SCX75180.1"/>
    </source>
</evidence>
<dbReference type="Proteomes" id="UP000183047">
    <property type="component" value="Unassembled WGS sequence"/>
</dbReference>